<sequence length="101" mass="11228">MVTLQVIAGVVVSLVMDWSIYTQVSVFLPIRYPKWQVANYAELSKGSPLARIRTLTVILAGGLGGLSFSFRDGSLWLVTFGVFAIAHVTLYILLYRQPRLP</sequence>
<evidence type="ECO:0000256" key="1">
    <source>
        <dbReference type="SAM" id="Phobius"/>
    </source>
</evidence>
<keyword evidence="1" id="KW-1133">Transmembrane helix</keyword>
<feature type="transmembrane region" description="Helical" evidence="1">
    <location>
        <begin position="76"/>
        <end position="95"/>
    </location>
</feature>
<feature type="transmembrane region" description="Helical" evidence="1">
    <location>
        <begin position="50"/>
        <end position="70"/>
    </location>
</feature>
<keyword evidence="3" id="KW-1185">Reference proteome</keyword>
<organism evidence="2 3">
    <name type="scientific">Sphingomonas swuensis</name>
    <dbReference type="NCBI Taxonomy" id="977800"/>
    <lineage>
        <taxon>Bacteria</taxon>
        <taxon>Pseudomonadati</taxon>
        <taxon>Pseudomonadota</taxon>
        <taxon>Alphaproteobacteria</taxon>
        <taxon>Sphingomonadales</taxon>
        <taxon>Sphingomonadaceae</taxon>
        <taxon>Sphingomonas</taxon>
    </lineage>
</organism>
<keyword evidence="1" id="KW-0472">Membrane</keyword>
<evidence type="ECO:0000313" key="2">
    <source>
        <dbReference type="EMBL" id="GAA4010067.1"/>
    </source>
</evidence>
<dbReference type="EMBL" id="BAABBQ010000001">
    <property type="protein sequence ID" value="GAA4010067.1"/>
    <property type="molecule type" value="Genomic_DNA"/>
</dbReference>
<reference evidence="3" key="1">
    <citation type="journal article" date="2019" name="Int. J. Syst. Evol. Microbiol.">
        <title>The Global Catalogue of Microorganisms (GCM) 10K type strain sequencing project: providing services to taxonomists for standard genome sequencing and annotation.</title>
        <authorList>
            <consortium name="The Broad Institute Genomics Platform"/>
            <consortium name="The Broad Institute Genome Sequencing Center for Infectious Disease"/>
            <person name="Wu L."/>
            <person name="Ma J."/>
        </authorList>
    </citation>
    <scope>NUCLEOTIDE SEQUENCE [LARGE SCALE GENOMIC DNA]</scope>
    <source>
        <strain evidence="3">JCM 17563</strain>
    </source>
</reference>
<gene>
    <name evidence="2" type="ORF">GCM10022280_04050</name>
</gene>
<keyword evidence="1" id="KW-0812">Transmembrane</keyword>
<proteinExistence type="predicted"/>
<comment type="caution">
    <text evidence="2">The sequence shown here is derived from an EMBL/GenBank/DDBJ whole genome shotgun (WGS) entry which is preliminary data.</text>
</comment>
<name>A0ABP7SCY8_9SPHN</name>
<feature type="transmembrane region" description="Helical" evidence="1">
    <location>
        <begin position="6"/>
        <end position="30"/>
    </location>
</feature>
<accession>A0ABP7SCY8</accession>
<dbReference type="Proteomes" id="UP001500235">
    <property type="component" value="Unassembled WGS sequence"/>
</dbReference>
<protein>
    <submittedName>
        <fullName evidence="2">Uncharacterized protein</fullName>
    </submittedName>
</protein>
<evidence type="ECO:0000313" key="3">
    <source>
        <dbReference type="Proteomes" id="UP001500235"/>
    </source>
</evidence>